<evidence type="ECO:0000313" key="2">
    <source>
        <dbReference type="RefSeq" id="XP_033462481.1"/>
    </source>
</evidence>
<protein>
    <submittedName>
        <fullName evidence="2">Uncharacterized protein</fullName>
    </submittedName>
</protein>
<dbReference type="RefSeq" id="XP_033462481.1">
    <property type="nucleotide sequence ID" value="XM_033599275.1"/>
</dbReference>
<gene>
    <name evidence="2" type="ORF">K489DRAFT_157804</name>
</gene>
<reference evidence="2" key="1">
    <citation type="submission" date="2020-01" db="EMBL/GenBank/DDBJ databases">
        <authorList>
            <consortium name="DOE Joint Genome Institute"/>
            <person name="Haridas S."/>
            <person name="Albert R."/>
            <person name="Binder M."/>
            <person name="Bloem J."/>
            <person name="Labutti K."/>
            <person name="Salamov A."/>
            <person name="Andreopoulos B."/>
            <person name="Baker S.E."/>
            <person name="Barry K."/>
            <person name="Bills G."/>
            <person name="Bluhm B.H."/>
            <person name="Cannon C."/>
            <person name="Castanera R."/>
            <person name="Culley D.E."/>
            <person name="Daum C."/>
            <person name="Ezra D."/>
            <person name="Gonzalez J.B."/>
            <person name="Henrissat B."/>
            <person name="Kuo A."/>
            <person name="Liang C."/>
            <person name="Lipzen A."/>
            <person name="Lutzoni F."/>
            <person name="Magnuson J."/>
            <person name="Mondo S."/>
            <person name="Nolan M."/>
            <person name="Ohm R."/>
            <person name="Pangilinan J."/>
            <person name="Park H.-J."/>
            <person name="Ramirez L."/>
            <person name="Alfaro M."/>
            <person name="Sun H."/>
            <person name="Tritt A."/>
            <person name="Yoshinaga Y."/>
            <person name="Zwiers L.-H."/>
            <person name="Turgeon B.G."/>
            <person name="Goodwin S.B."/>
            <person name="Spatafora J.W."/>
            <person name="Crous P.W."/>
            <person name="Grigoriev I.V."/>
        </authorList>
    </citation>
    <scope>NUCLEOTIDE SEQUENCE</scope>
    <source>
        <strain evidence="2">CBS 342.82</strain>
    </source>
</reference>
<dbReference type="Proteomes" id="UP000504637">
    <property type="component" value="Unplaced"/>
</dbReference>
<accession>A0A6J3MBS1</accession>
<proteinExistence type="predicted"/>
<dbReference type="AlphaFoldDB" id="A0A6J3MBS1"/>
<organism evidence="2">
    <name type="scientific">Dissoconium aciculare CBS 342.82</name>
    <dbReference type="NCBI Taxonomy" id="1314786"/>
    <lineage>
        <taxon>Eukaryota</taxon>
        <taxon>Fungi</taxon>
        <taxon>Dikarya</taxon>
        <taxon>Ascomycota</taxon>
        <taxon>Pezizomycotina</taxon>
        <taxon>Dothideomycetes</taxon>
        <taxon>Dothideomycetidae</taxon>
        <taxon>Mycosphaerellales</taxon>
        <taxon>Dissoconiaceae</taxon>
        <taxon>Dissoconium</taxon>
    </lineage>
</organism>
<evidence type="ECO:0000313" key="1">
    <source>
        <dbReference type="Proteomes" id="UP000504637"/>
    </source>
</evidence>
<sequence length="103" mass="11589">MMTGQELLLLLPLLLHCRYGIRLVRTWSATFCRHHRGCSRSLLVCVCVALSSSSPTTLLRLDLRTFCTYLLAFSLTSVLLSHSHFLTVQYLSPPTTVIVIPRA</sequence>
<reference evidence="2" key="2">
    <citation type="submission" date="2020-04" db="EMBL/GenBank/DDBJ databases">
        <authorList>
            <consortium name="NCBI Genome Project"/>
        </authorList>
    </citation>
    <scope>NUCLEOTIDE SEQUENCE</scope>
    <source>
        <strain evidence="2">CBS 342.82</strain>
    </source>
</reference>
<keyword evidence="1" id="KW-1185">Reference proteome</keyword>
<name>A0A6J3MBS1_9PEZI</name>
<dbReference type="GeneID" id="54357074"/>
<reference evidence="2" key="3">
    <citation type="submission" date="2025-08" db="UniProtKB">
        <authorList>
            <consortium name="RefSeq"/>
        </authorList>
    </citation>
    <scope>IDENTIFICATION</scope>
    <source>
        <strain evidence="2">CBS 342.82</strain>
    </source>
</reference>